<dbReference type="Proteomes" id="UP001153076">
    <property type="component" value="Unassembled WGS sequence"/>
</dbReference>
<dbReference type="AlphaFoldDB" id="A0A9Q1K2W8"/>
<gene>
    <name evidence="2" type="ORF">Cgig2_024783</name>
</gene>
<comment type="caution">
    <text evidence="2">The sequence shown here is derived from an EMBL/GenBank/DDBJ whole genome shotgun (WGS) entry which is preliminary data.</text>
</comment>
<protein>
    <submittedName>
        <fullName evidence="2">Uncharacterized protein</fullName>
    </submittedName>
</protein>
<accession>A0A9Q1K2W8</accession>
<organism evidence="2 3">
    <name type="scientific">Carnegiea gigantea</name>
    <dbReference type="NCBI Taxonomy" id="171969"/>
    <lineage>
        <taxon>Eukaryota</taxon>
        <taxon>Viridiplantae</taxon>
        <taxon>Streptophyta</taxon>
        <taxon>Embryophyta</taxon>
        <taxon>Tracheophyta</taxon>
        <taxon>Spermatophyta</taxon>
        <taxon>Magnoliopsida</taxon>
        <taxon>eudicotyledons</taxon>
        <taxon>Gunneridae</taxon>
        <taxon>Pentapetalae</taxon>
        <taxon>Caryophyllales</taxon>
        <taxon>Cactineae</taxon>
        <taxon>Cactaceae</taxon>
        <taxon>Cactoideae</taxon>
        <taxon>Echinocereeae</taxon>
        <taxon>Carnegiea</taxon>
    </lineage>
</organism>
<feature type="compositionally biased region" description="Polar residues" evidence="1">
    <location>
        <begin position="36"/>
        <end position="45"/>
    </location>
</feature>
<name>A0A9Q1K2W8_9CARY</name>
<proteinExistence type="predicted"/>
<keyword evidence="3" id="KW-1185">Reference proteome</keyword>
<dbReference type="PANTHER" id="PTHR33696:SF24">
    <property type="entry name" value="FLZ-TYPE DOMAIN-CONTAINING PROTEIN"/>
    <property type="match status" value="1"/>
</dbReference>
<feature type="region of interest" description="Disordered" evidence="1">
    <location>
        <begin position="151"/>
        <end position="179"/>
    </location>
</feature>
<sequence length="179" mass="20155">MSYNSQGNANLYTLRADLKDCSKDEGHVAPNAMKSRISSIKSASDPNLPKIPPPPSHGQASQPPQRSISMIKRLWKPVEDPFLAAFKECTKSSSSRAKNFDNKETKVAPLVKRSRFVFSCKDGCEIKKDSLISRPYRHASTFHVEHHFLDQKEGRTKQHKQDRGENLKPETIGITPKRG</sequence>
<evidence type="ECO:0000256" key="1">
    <source>
        <dbReference type="SAM" id="MobiDB-lite"/>
    </source>
</evidence>
<dbReference type="PANTHER" id="PTHR33696">
    <property type="entry name" value="T22J18.15-RELATED"/>
    <property type="match status" value="1"/>
</dbReference>
<dbReference type="EMBL" id="JAKOGI010000386">
    <property type="protein sequence ID" value="KAJ8435800.1"/>
    <property type="molecule type" value="Genomic_DNA"/>
</dbReference>
<feature type="region of interest" description="Disordered" evidence="1">
    <location>
        <begin position="23"/>
        <end position="66"/>
    </location>
</feature>
<evidence type="ECO:0000313" key="2">
    <source>
        <dbReference type="EMBL" id="KAJ8435800.1"/>
    </source>
</evidence>
<reference evidence="2" key="1">
    <citation type="submission" date="2022-04" db="EMBL/GenBank/DDBJ databases">
        <title>Carnegiea gigantea Genome sequencing and assembly v2.</title>
        <authorList>
            <person name="Copetti D."/>
            <person name="Sanderson M.J."/>
            <person name="Burquez A."/>
            <person name="Wojciechowski M.F."/>
        </authorList>
    </citation>
    <scope>NUCLEOTIDE SEQUENCE</scope>
    <source>
        <strain evidence="2">SGP5-SGP5p</strain>
        <tissue evidence="2">Aerial part</tissue>
    </source>
</reference>
<feature type="compositionally biased region" description="Basic and acidic residues" evidence="1">
    <location>
        <begin position="151"/>
        <end position="168"/>
    </location>
</feature>
<dbReference type="OrthoDB" id="745459at2759"/>
<evidence type="ECO:0000313" key="3">
    <source>
        <dbReference type="Proteomes" id="UP001153076"/>
    </source>
</evidence>